<gene>
    <name evidence="2" type="ORF">ATANTOWER_014907</name>
</gene>
<accession>A0ABU7BBV6</accession>
<organism evidence="2 3">
    <name type="scientific">Ataeniobius toweri</name>
    <dbReference type="NCBI Taxonomy" id="208326"/>
    <lineage>
        <taxon>Eukaryota</taxon>
        <taxon>Metazoa</taxon>
        <taxon>Chordata</taxon>
        <taxon>Craniata</taxon>
        <taxon>Vertebrata</taxon>
        <taxon>Euteleostomi</taxon>
        <taxon>Actinopterygii</taxon>
        <taxon>Neopterygii</taxon>
        <taxon>Teleostei</taxon>
        <taxon>Neoteleostei</taxon>
        <taxon>Acanthomorphata</taxon>
        <taxon>Ovalentaria</taxon>
        <taxon>Atherinomorphae</taxon>
        <taxon>Cyprinodontiformes</taxon>
        <taxon>Goodeidae</taxon>
        <taxon>Ataeniobius</taxon>
    </lineage>
</organism>
<comment type="caution">
    <text evidence="2">The sequence shown here is derived from an EMBL/GenBank/DDBJ whole genome shotgun (WGS) entry which is preliminary data.</text>
</comment>
<dbReference type="EMBL" id="JAHUTI010049483">
    <property type="protein sequence ID" value="MED6247729.1"/>
    <property type="molecule type" value="Genomic_DNA"/>
</dbReference>
<evidence type="ECO:0000256" key="1">
    <source>
        <dbReference type="SAM" id="MobiDB-lite"/>
    </source>
</evidence>
<sequence>MTFLCPAESAWGSSGRLEPVATPGTAGGQSDGAFPGSTTNHHKRTLSTLPHYNIISRTSESPQVSPSTYQLHSSQCAVSIAVSPLLADQTQPLIVFRFQLHSQYLFPVK</sequence>
<feature type="region of interest" description="Disordered" evidence="1">
    <location>
        <begin position="1"/>
        <end position="43"/>
    </location>
</feature>
<protein>
    <submittedName>
        <fullName evidence="2">Uncharacterized protein</fullName>
    </submittedName>
</protein>
<evidence type="ECO:0000313" key="3">
    <source>
        <dbReference type="Proteomes" id="UP001345963"/>
    </source>
</evidence>
<proteinExistence type="predicted"/>
<dbReference type="Proteomes" id="UP001345963">
    <property type="component" value="Unassembled WGS sequence"/>
</dbReference>
<name>A0ABU7BBV6_9TELE</name>
<reference evidence="2 3" key="1">
    <citation type="submission" date="2021-07" db="EMBL/GenBank/DDBJ databases">
        <authorList>
            <person name="Palmer J.M."/>
        </authorList>
    </citation>
    <scope>NUCLEOTIDE SEQUENCE [LARGE SCALE GENOMIC DNA]</scope>
    <source>
        <strain evidence="2 3">AT_MEX2019</strain>
        <tissue evidence="2">Muscle</tissue>
    </source>
</reference>
<evidence type="ECO:0000313" key="2">
    <source>
        <dbReference type="EMBL" id="MED6247729.1"/>
    </source>
</evidence>
<keyword evidence="3" id="KW-1185">Reference proteome</keyword>